<name>A0A1D1VEE7_RAMVA</name>
<proteinExistence type="predicted"/>
<sequence>MTNEPVLWSLKAGSHQYLPEDLSRAASLSDPSSEVLVLAWAPQKKILAHESVGVFVSHCGWNSTLEGLAGGKPIVAWPQ</sequence>
<dbReference type="Proteomes" id="UP000186922">
    <property type="component" value="Unassembled WGS sequence"/>
</dbReference>
<reference evidence="2 3" key="1">
    <citation type="journal article" date="2016" name="Nat. Commun.">
        <title>Extremotolerant tardigrade genome and improved radiotolerance of human cultured cells by tardigrade-unique protein.</title>
        <authorList>
            <person name="Hashimoto T."/>
            <person name="Horikawa D.D."/>
            <person name="Saito Y."/>
            <person name="Kuwahara H."/>
            <person name="Kozuka-Hata H."/>
            <person name="Shin-I T."/>
            <person name="Minakuchi Y."/>
            <person name="Ohishi K."/>
            <person name="Motoyama A."/>
            <person name="Aizu T."/>
            <person name="Enomoto A."/>
            <person name="Kondo K."/>
            <person name="Tanaka S."/>
            <person name="Hara Y."/>
            <person name="Koshikawa S."/>
            <person name="Sagara H."/>
            <person name="Miura T."/>
            <person name="Yokobori S."/>
            <person name="Miyagawa K."/>
            <person name="Suzuki Y."/>
            <person name="Kubo T."/>
            <person name="Oyama M."/>
            <person name="Kohara Y."/>
            <person name="Fujiyama A."/>
            <person name="Arakawa K."/>
            <person name="Katayama T."/>
            <person name="Toyoda A."/>
            <person name="Kunieda T."/>
        </authorList>
    </citation>
    <scope>NUCLEOTIDE SEQUENCE [LARGE SCALE GENOMIC DNA]</scope>
    <source>
        <strain evidence="2 3">YOKOZUNA-1</strain>
    </source>
</reference>
<keyword evidence="3" id="KW-1185">Reference proteome</keyword>
<evidence type="ECO:0000313" key="2">
    <source>
        <dbReference type="EMBL" id="GAV00025.1"/>
    </source>
</evidence>
<keyword evidence="1" id="KW-0808">Transferase</keyword>
<evidence type="ECO:0000256" key="1">
    <source>
        <dbReference type="ARBA" id="ARBA00022679"/>
    </source>
</evidence>
<organism evidence="2 3">
    <name type="scientific">Ramazzottius varieornatus</name>
    <name type="common">Water bear</name>
    <name type="synonym">Tardigrade</name>
    <dbReference type="NCBI Taxonomy" id="947166"/>
    <lineage>
        <taxon>Eukaryota</taxon>
        <taxon>Metazoa</taxon>
        <taxon>Ecdysozoa</taxon>
        <taxon>Tardigrada</taxon>
        <taxon>Eutardigrada</taxon>
        <taxon>Parachela</taxon>
        <taxon>Hypsibioidea</taxon>
        <taxon>Ramazzottiidae</taxon>
        <taxon>Ramazzottius</taxon>
    </lineage>
</organism>
<accession>A0A1D1VEE7</accession>
<protein>
    <recommendedName>
        <fullName evidence="4">Glucuronosyltransferase</fullName>
    </recommendedName>
</protein>
<dbReference type="EMBL" id="BDGG01000005">
    <property type="protein sequence ID" value="GAV00025.1"/>
    <property type="molecule type" value="Genomic_DNA"/>
</dbReference>
<evidence type="ECO:0000313" key="3">
    <source>
        <dbReference type="Proteomes" id="UP000186922"/>
    </source>
</evidence>
<evidence type="ECO:0008006" key="4">
    <source>
        <dbReference type="Google" id="ProtNLM"/>
    </source>
</evidence>
<dbReference type="Pfam" id="PF00201">
    <property type="entry name" value="UDPGT"/>
    <property type="match status" value="1"/>
</dbReference>
<dbReference type="PANTHER" id="PTHR48045">
    <property type="entry name" value="UDP-GLYCOSYLTRANSFERASE 72B1"/>
    <property type="match status" value="1"/>
</dbReference>
<dbReference type="InterPro" id="IPR002213">
    <property type="entry name" value="UDP_glucos_trans"/>
</dbReference>
<dbReference type="OrthoDB" id="5835829at2759"/>
<gene>
    <name evidence="2" type="primary">RvY_10939-1</name>
    <name evidence="2" type="synonym">RvY_10939.1</name>
    <name evidence="2" type="ORF">RvY_10939</name>
</gene>
<dbReference type="GO" id="GO:0008194">
    <property type="term" value="F:UDP-glycosyltransferase activity"/>
    <property type="evidence" value="ECO:0007669"/>
    <property type="project" value="InterPro"/>
</dbReference>
<dbReference type="AlphaFoldDB" id="A0A1D1VEE7"/>
<dbReference type="Gene3D" id="3.40.50.2000">
    <property type="entry name" value="Glycogen Phosphorylase B"/>
    <property type="match status" value="1"/>
</dbReference>
<comment type="caution">
    <text evidence="2">The sequence shown here is derived from an EMBL/GenBank/DDBJ whole genome shotgun (WGS) entry which is preliminary data.</text>
</comment>
<dbReference type="STRING" id="947166.A0A1D1VEE7"/>
<dbReference type="SUPFAM" id="SSF53756">
    <property type="entry name" value="UDP-Glycosyltransferase/glycogen phosphorylase"/>
    <property type="match status" value="1"/>
</dbReference>
<dbReference type="PANTHER" id="PTHR48045:SF31">
    <property type="entry name" value="UDP-GLYCOSYLTRANSFERASE 76B1-LIKE"/>
    <property type="match status" value="1"/>
</dbReference>